<feature type="non-terminal residue" evidence="5">
    <location>
        <position position="1"/>
    </location>
</feature>
<dbReference type="GO" id="GO:0003700">
    <property type="term" value="F:DNA-binding transcription factor activity"/>
    <property type="evidence" value="ECO:0007669"/>
    <property type="project" value="TreeGrafter"/>
</dbReference>
<evidence type="ECO:0000256" key="2">
    <source>
        <dbReference type="ARBA" id="ARBA00023163"/>
    </source>
</evidence>
<keyword evidence="3" id="KW-0675">Receptor</keyword>
<dbReference type="SMART" id="SM00430">
    <property type="entry name" value="HOLI"/>
    <property type="match status" value="1"/>
</dbReference>
<dbReference type="InterPro" id="IPR035500">
    <property type="entry name" value="NHR-like_dom_sf"/>
</dbReference>
<feature type="domain" description="NR LBD" evidence="4">
    <location>
        <begin position="1"/>
        <end position="224"/>
    </location>
</feature>
<dbReference type="Proteomes" id="UP001328107">
    <property type="component" value="Unassembled WGS sequence"/>
</dbReference>
<dbReference type="PANTHER" id="PTHR46011:SF6">
    <property type="entry name" value="HIGH ZINC ACTIVATED NUCLEAR RECEPTOR PROTEIN"/>
    <property type="match status" value="1"/>
</dbReference>
<gene>
    <name evidence="5" type="ORF">PMAYCL1PPCAC_15341</name>
</gene>
<keyword evidence="1" id="KW-0805">Transcription regulation</keyword>
<dbReference type="EMBL" id="BTRK01000004">
    <property type="protein sequence ID" value="GMR45146.1"/>
    <property type="molecule type" value="Genomic_DNA"/>
</dbReference>
<dbReference type="AlphaFoldDB" id="A0AAN5CIS8"/>
<keyword evidence="6" id="KW-1185">Reference proteome</keyword>
<dbReference type="GO" id="GO:0005634">
    <property type="term" value="C:nucleus"/>
    <property type="evidence" value="ECO:0007669"/>
    <property type="project" value="TreeGrafter"/>
</dbReference>
<evidence type="ECO:0000259" key="4">
    <source>
        <dbReference type="PROSITE" id="PS51843"/>
    </source>
</evidence>
<keyword evidence="2" id="KW-0804">Transcription</keyword>
<dbReference type="Gene3D" id="1.10.565.10">
    <property type="entry name" value="Retinoid X Receptor"/>
    <property type="match status" value="1"/>
</dbReference>
<dbReference type="PROSITE" id="PS51843">
    <property type="entry name" value="NR_LBD"/>
    <property type="match status" value="1"/>
</dbReference>
<proteinExistence type="predicted"/>
<dbReference type="Pfam" id="PF00104">
    <property type="entry name" value="Hormone_recep"/>
    <property type="match status" value="1"/>
</dbReference>
<evidence type="ECO:0000313" key="5">
    <source>
        <dbReference type="EMBL" id="GMR45146.1"/>
    </source>
</evidence>
<organism evidence="5 6">
    <name type="scientific">Pristionchus mayeri</name>
    <dbReference type="NCBI Taxonomy" id="1317129"/>
    <lineage>
        <taxon>Eukaryota</taxon>
        <taxon>Metazoa</taxon>
        <taxon>Ecdysozoa</taxon>
        <taxon>Nematoda</taxon>
        <taxon>Chromadorea</taxon>
        <taxon>Rhabditida</taxon>
        <taxon>Rhabditina</taxon>
        <taxon>Diplogasteromorpha</taxon>
        <taxon>Diplogasteroidea</taxon>
        <taxon>Neodiplogasteridae</taxon>
        <taxon>Pristionchus</taxon>
    </lineage>
</organism>
<name>A0AAN5CIS8_9BILA</name>
<dbReference type="InterPro" id="IPR000536">
    <property type="entry name" value="Nucl_hrmn_rcpt_lig-bd"/>
</dbReference>
<reference evidence="6" key="1">
    <citation type="submission" date="2022-10" db="EMBL/GenBank/DDBJ databases">
        <title>Genome assembly of Pristionchus species.</title>
        <authorList>
            <person name="Yoshida K."/>
            <person name="Sommer R.J."/>
        </authorList>
    </citation>
    <scope>NUCLEOTIDE SEQUENCE [LARGE SCALE GENOMIC DNA]</scope>
    <source>
        <strain evidence="6">RS5460</strain>
    </source>
</reference>
<evidence type="ECO:0000313" key="6">
    <source>
        <dbReference type="Proteomes" id="UP001328107"/>
    </source>
</evidence>
<evidence type="ECO:0000256" key="1">
    <source>
        <dbReference type="ARBA" id="ARBA00023015"/>
    </source>
</evidence>
<sequence>PFRHICTPRTTVVPNARIFGAALYDFGNMTFPEFLELSAESKGLCIHACFQQMSLVESTYRSIHHFPRDADTYFASYTTIENEETLERFFDDCPFETNIEEAKSALKGNMKRTKIMNRDFFRRIKPDDVEFCALLGLAFWSNGLACVNDELSAAAQKIRGVILKEMHVVYKSRGIADYATRLGELFCLLDNLEEDVSLTAQDIEVFRLLNLWNEAFQVTDPKED</sequence>
<dbReference type="SUPFAM" id="SSF48508">
    <property type="entry name" value="Nuclear receptor ligand-binding domain"/>
    <property type="match status" value="1"/>
</dbReference>
<evidence type="ECO:0000256" key="3">
    <source>
        <dbReference type="ARBA" id="ARBA00023170"/>
    </source>
</evidence>
<comment type="caution">
    <text evidence="5">The sequence shown here is derived from an EMBL/GenBank/DDBJ whole genome shotgun (WGS) entry which is preliminary data.</text>
</comment>
<accession>A0AAN5CIS8</accession>
<dbReference type="PANTHER" id="PTHR46011">
    <property type="entry name" value="NUCLEAR HORMONE RECEPTOR FAMILY MEMBER NHR-86-RELATED"/>
    <property type="match status" value="1"/>
</dbReference>
<protein>
    <recommendedName>
        <fullName evidence="4">NR LBD domain-containing protein</fullName>
    </recommendedName>
</protein>